<dbReference type="GO" id="GO:0016787">
    <property type="term" value="F:hydrolase activity"/>
    <property type="evidence" value="ECO:0007669"/>
    <property type="project" value="UniProtKB-KW"/>
</dbReference>
<dbReference type="InterPro" id="IPR006674">
    <property type="entry name" value="HD_domain"/>
</dbReference>
<dbReference type="EMBL" id="JAUSRO010000021">
    <property type="protein sequence ID" value="MDP9902739.1"/>
    <property type="molecule type" value="Genomic_DNA"/>
</dbReference>
<evidence type="ECO:0000256" key="1">
    <source>
        <dbReference type="ARBA" id="ARBA00022741"/>
    </source>
</evidence>
<dbReference type="EC" id="3.1.3.-" evidence="3"/>
<keyword evidence="1" id="KW-0547">Nucleotide-binding</keyword>
<dbReference type="PANTHER" id="PTHR47545:SF1">
    <property type="entry name" value="MULTIFUNCTIONAL CCA PROTEIN"/>
    <property type="match status" value="1"/>
</dbReference>
<dbReference type="PROSITE" id="PS51831">
    <property type="entry name" value="HD"/>
    <property type="match status" value="1"/>
</dbReference>
<keyword evidence="3" id="KW-0548">Nucleotidyltransferase</keyword>
<protein>
    <submittedName>
        <fullName evidence="3">tRNA nucleotidyltransferase (CCA-adding enzyme)</fullName>
        <ecNumber evidence="3">2.7.7.72</ecNumber>
        <ecNumber evidence="3">3.1.3.-</ecNumber>
        <ecNumber evidence="3">3.1.4.-</ecNumber>
    </submittedName>
</protein>
<proteinExistence type="predicted"/>
<dbReference type="EC" id="2.7.7.72" evidence="3"/>
<dbReference type="Gene3D" id="1.10.3090.10">
    <property type="entry name" value="cca-adding enzyme, domain 2"/>
    <property type="match status" value="1"/>
</dbReference>
<dbReference type="GO" id="GO:0004810">
    <property type="term" value="F:CCA tRNA nucleotidyltransferase activity"/>
    <property type="evidence" value="ECO:0007669"/>
    <property type="project" value="UniProtKB-EC"/>
</dbReference>
<evidence type="ECO:0000313" key="4">
    <source>
        <dbReference type="Proteomes" id="UP001226867"/>
    </source>
</evidence>
<feature type="domain" description="HD" evidence="2">
    <location>
        <begin position="100"/>
        <end position="201"/>
    </location>
</feature>
<keyword evidence="4" id="KW-1185">Reference proteome</keyword>
<organism evidence="3 4">
    <name type="scientific">Variovorax ginsengisoli</name>
    <dbReference type="NCBI Taxonomy" id="363844"/>
    <lineage>
        <taxon>Bacteria</taxon>
        <taxon>Pseudomonadati</taxon>
        <taxon>Pseudomonadota</taxon>
        <taxon>Betaproteobacteria</taxon>
        <taxon>Burkholderiales</taxon>
        <taxon>Comamonadaceae</taxon>
        <taxon>Variovorax</taxon>
    </lineage>
</organism>
<comment type="caution">
    <text evidence="3">The sequence shown here is derived from an EMBL/GenBank/DDBJ whole genome shotgun (WGS) entry which is preliminary data.</text>
</comment>
<keyword evidence="3" id="KW-0808">Transferase</keyword>
<keyword evidence="3" id="KW-0378">Hydrolase</keyword>
<dbReference type="SUPFAM" id="SSF81891">
    <property type="entry name" value="Poly A polymerase C-terminal region-like"/>
    <property type="match status" value="1"/>
</dbReference>
<accession>A0ABT9SEE3</accession>
<dbReference type="EC" id="3.1.4.-" evidence="3"/>
<dbReference type="InterPro" id="IPR050124">
    <property type="entry name" value="tRNA_CCA-adding_enzyme"/>
</dbReference>
<sequence length="274" mass="29170">MDKPTAQHLIRLALGAAQSRAAGLDAADQALMVSAVQMDVIERLTPVQRGRVLERALMAPYPRGFFLALRACGGLRRLLPEVDALFGVPLIGEGPEPIDIGEHQLGALDQAARRAAPLAVRWAALLQKIGMGRTPPLFWPSHVGHEARGLALLAPLSARIALAPTSLDLAALAIAEAERVHRASKLRAGPIAALLARTEAETRPDRFAQLLEVCICDHAAHPGHGEADYTKAPRMRQALAAYLAVAPQGRDAEALLQARAQAIDVALRAGTTED</sequence>
<dbReference type="RefSeq" id="WP_307692475.1">
    <property type="nucleotide sequence ID" value="NZ_JAUSRO010000021.1"/>
</dbReference>
<name>A0ABT9SEE3_9BURK</name>
<gene>
    <name evidence="3" type="ORF">J2W36_005017</name>
</gene>
<dbReference type="Proteomes" id="UP001226867">
    <property type="component" value="Unassembled WGS sequence"/>
</dbReference>
<evidence type="ECO:0000313" key="3">
    <source>
        <dbReference type="EMBL" id="MDP9902739.1"/>
    </source>
</evidence>
<dbReference type="PANTHER" id="PTHR47545">
    <property type="entry name" value="MULTIFUNCTIONAL CCA PROTEIN"/>
    <property type="match status" value="1"/>
</dbReference>
<evidence type="ECO:0000259" key="2">
    <source>
        <dbReference type="PROSITE" id="PS51831"/>
    </source>
</evidence>
<reference evidence="3 4" key="1">
    <citation type="submission" date="2023-07" db="EMBL/GenBank/DDBJ databases">
        <title>Sorghum-associated microbial communities from plants grown in Nebraska, USA.</title>
        <authorList>
            <person name="Schachtman D."/>
        </authorList>
    </citation>
    <scope>NUCLEOTIDE SEQUENCE [LARGE SCALE GENOMIC DNA]</scope>
    <source>
        <strain evidence="3 4">DS1607</strain>
    </source>
</reference>